<dbReference type="SUPFAM" id="SSF55781">
    <property type="entry name" value="GAF domain-like"/>
    <property type="match status" value="1"/>
</dbReference>
<keyword evidence="3" id="KW-0902">Two-component regulatory system</keyword>
<dbReference type="Gene3D" id="3.30.450.40">
    <property type="match status" value="1"/>
</dbReference>
<name>A0A6J4MFB6_9ACTN</name>
<proteinExistence type="predicted"/>
<dbReference type="Pfam" id="PF02518">
    <property type="entry name" value="HATPase_c"/>
    <property type="match status" value="1"/>
</dbReference>
<dbReference type="InterPro" id="IPR029016">
    <property type="entry name" value="GAF-like_dom_sf"/>
</dbReference>
<dbReference type="GO" id="GO:0016020">
    <property type="term" value="C:membrane"/>
    <property type="evidence" value="ECO:0007669"/>
    <property type="project" value="InterPro"/>
</dbReference>
<dbReference type="InterPro" id="IPR050482">
    <property type="entry name" value="Sensor_HK_TwoCompSys"/>
</dbReference>
<keyword evidence="4" id="KW-0812">Transmembrane</keyword>
<evidence type="ECO:0000256" key="1">
    <source>
        <dbReference type="ARBA" id="ARBA00022679"/>
    </source>
</evidence>
<dbReference type="InterPro" id="IPR036890">
    <property type="entry name" value="HATPase_C_sf"/>
</dbReference>
<gene>
    <name evidence="6" type="ORF">AVDCRST_MAG34-2227</name>
</gene>
<feature type="transmembrane region" description="Helical" evidence="4">
    <location>
        <begin position="6"/>
        <end position="26"/>
    </location>
</feature>
<dbReference type="Pfam" id="PF07730">
    <property type="entry name" value="HisKA_3"/>
    <property type="match status" value="1"/>
</dbReference>
<dbReference type="CDD" id="cd16917">
    <property type="entry name" value="HATPase_UhpB-NarQ-NarX-like"/>
    <property type="match status" value="1"/>
</dbReference>
<feature type="transmembrane region" description="Helical" evidence="4">
    <location>
        <begin position="124"/>
        <end position="149"/>
    </location>
</feature>
<sequence length="520" mass="55124">MTSSDRLGLTTRAFFLATVLGLTLAFGDGDAYRGLVGLLLLAGVALAVGRLTPLALRWVLPVEGLLAALIAGAALPGAATLLPYLLVPPLLAGVSSGVTAVLLTAGCEVAGLLVAGLLGSPSDAWATVAEVATPWTVASLGAGLVAVWVTQLRRDARRTSQASYESARTLLSQLRTVARRLSSGLDPVSMSEQILVATSEAFGDTQSALFVRTEGGVLSPLGYRGHLARQSLVVEDHLTEACWRTMEPALGVQASGRSSTRHRVVLPLRAGARMIGLVVAEAGTAPAQSTVDDVMVVLDQHAVRLDTALLFDEVRSLATTEERQRVAREIHDGVAQEIASLGYLVDELTAHALDEAQRLRLQGLRSEITRVVSELRLSIFDLRSDISPTAGLGSALSDYVREVGARSGLTVHLTLDEASTRLRGEVETELLRIAQEAVTNARRHSQAANLWVDCRVRPPYARITVQDDGRGLGAARPDSYGLRIMRERAERINATLEIGQRDESGAPGTRVAVTIGADGA</sequence>
<dbReference type="Gene3D" id="1.20.5.1930">
    <property type="match status" value="1"/>
</dbReference>
<dbReference type="InterPro" id="IPR003594">
    <property type="entry name" value="HATPase_dom"/>
</dbReference>
<dbReference type="SMART" id="SM00387">
    <property type="entry name" value="HATPase_c"/>
    <property type="match status" value="1"/>
</dbReference>
<protein>
    <submittedName>
        <fullName evidence="6">Two-component system sensor histidine kinase</fullName>
    </submittedName>
</protein>
<dbReference type="SUPFAM" id="SSF55874">
    <property type="entry name" value="ATPase domain of HSP90 chaperone/DNA topoisomerase II/histidine kinase"/>
    <property type="match status" value="1"/>
</dbReference>
<dbReference type="EMBL" id="CADCUI010000056">
    <property type="protein sequence ID" value="CAA9357811.1"/>
    <property type="molecule type" value="Genomic_DNA"/>
</dbReference>
<keyword evidence="2 6" id="KW-0418">Kinase</keyword>
<feature type="transmembrane region" description="Helical" evidence="4">
    <location>
        <begin position="98"/>
        <end position="118"/>
    </location>
</feature>
<evidence type="ECO:0000256" key="3">
    <source>
        <dbReference type="ARBA" id="ARBA00023012"/>
    </source>
</evidence>
<keyword evidence="4" id="KW-0472">Membrane</keyword>
<dbReference type="GO" id="GO:0000155">
    <property type="term" value="F:phosphorelay sensor kinase activity"/>
    <property type="evidence" value="ECO:0007669"/>
    <property type="project" value="InterPro"/>
</dbReference>
<evidence type="ECO:0000256" key="2">
    <source>
        <dbReference type="ARBA" id="ARBA00022777"/>
    </source>
</evidence>
<feature type="transmembrane region" description="Helical" evidence="4">
    <location>
        <begin position="38"/>
        <end position="59"/>
    </location>
</feature>
<evidence type="ECO:0000256" key="4">
    <source>
        <dbReference type="SAM" id="Phobius"/>
    </source>
</evidence>
<dbReference type="GO" id="GO:0046983">
    <property type="term" value="F:protein dimerization activity"/>
    <property type="evidence" value="ECO:0007669"/>
    <property type="project" value="InterPro"/>
</dbReference>
<dbReference type="AlphaFoldDB" id="A0A6J4MFB6"/>
<evidence type="ECO:0000259" key="5">
    <source>
        <dbReference type="SMART" id="SM00387"/>
    </source>
</evidence>
<dbReference type="InterPro" id="IPR011712">
    <property type="entry name" value="Sig_transdc_His_kin_sub3_dim/P"/>
</dbReference>
<keyword evidence="1" id="KW-0808">Transferase</keyword>
<feature type="domain" description="Histidine kinase/HSP90-like ATPase" evidence="5">
    <location>
        <begin position="425"/>
        <end position="519"/>
    </location>
</feature>
<reference evidence="6" key="1">
    <citation type="submission" date="2020-02" db="EMBL/GenBank/DDBJ databases">
        <authorList>
            <person name="Meier V. D."/>
        </authorList>
    </citation>
    <scope>NUCLEOTIDE SEQUENCE</scope>
    <source>
        <strain evidence="6">AVDCRST_MAG34</strain>
    </source>
</reference>
<organism evidence="6">
    <name type="scientific">uncultured Nocardioidaceae bacterium</name>
    <dbReference type="NCBI Taxonomy" id="253824"/>
    <lineage>
        <taxon>Bacteria</taxon>
        <taxon>Bacillati</taxon>
        <taxon>Actinomycetota</taxon>
        <taxon>Actinomycetes</taxon>
        <taxon>Propionibacteriales</taxon>
        <taxon>Nocardioidaceae</taxon>
        <taxon>environmental samples</taxon>
    </lineage>
</organism>
<accession>A0A6J4MFB6</accession>
<dbReference type="PANTHER" id="PTHR24421">
    <property type="entry name" value="NITRATE/NITRITE SENSOR PROTEIN NARX-RELATED"/>
    <property type="match status" value="1"/>
</dbReference>
<feature type="transmembrane region" description="Helical" evidence="4">
    <location>
        <begin position="65"/>
        <end position="86"/>
    </location>
</feature>
<keyword evidence="4" id="KW-1133">Transmembrane helix</keyword>
<dbReference type="Gene3D" id="3.30.565.10">
    <property type="entry name" value="Histidine kinase-like ATPase, C-terminal domain"/>
    <property type="match status" value="1"/>
</dbReference>
<evidence type="ECO:0000313" key="6">
    <source>
        <dbReference type="EMBL" id="CAA9357811.1"/>
    </source>
</evidence>